<dbReference type="AlphaFoldDB" id="A0AAV3SCS6"/>
<reference evidence="2" key="1">
    <citation type="journal article" date="2014" name="Int. J. Syst. Evol. Microbiol.">
        <title>Complete genome sequence of Corynebacterium casei LMG S-19264T (=DSM 44701T), isolated from a smear-ripened cheese.</title>
        <authorList>
            <consortium name="US DOE Joint Genome Institute (JGI-PGF)"/>
            <person name="Walter F."/>
            <person name="Albersmeier A."/>
            <person name="Kalinowski J."/>
            <person name="Ruckert C."/>
        </authorList>
    </citation>
    <scope>NUCLEOTIDE SEQUENCE</scope>
    <source>
        <strain evidence="2">JCM 12289</strain>
    </source>
</reference>
<reference evidence="2" key="2">
    <citation type="submission" date="2023-12" db="EMBL/GenBank/DDBJ databases">
        <authorList>
            <person name="Sun Q."/>
            <person name="Inoue M."/>
        </authorList>
    </citation>
    <scope>NUCLEOTIDE SEQUENCE</scope>
    <source>
        <strain evidence="2">JCM 12289</strain>
    </source>
</reference>
<feature type="compositionally biased region" description="Polar residues" evidence="1">
    <location>
        <begin position="57"/>
        <end position="78"/>
    </location>
</feature>
<accession>A0AAV3SCS6</accession>
<organism evidence="2 3">
    <name type="scientific">Halococcus dombrowskii</name>
    <dbReference type="NCBI Taxonomy" id="179637"/>
    <lineage>
        <taxon>Archaea</taxon>
        <taxon>Methanobacteriati</taxon>
        <taxon>Methanobacteriota</taxon>
        <taxon>Stenosarchaea group</taxon>
        <taxon>Halobacteria</taxon>
        <taxon>Halobacteriales</taxon>
        <taxon>Halococcaceae</taxon>
        <taxon>Halococcus</taxon>
    </lineage>
</organism>
<sequence>MMPITNFLSCTHVFDEFESLSPEQRHHAKTYATGLVAAATRPWRASHAKFFRPEANAPSTSSSPNDPTKSQYLTKLVD</sequence>
<dbReference type="Proteomes" id="UP001500962">
    <property type="component" value="Unassembled WGS sequence"/>
</dbReference>
<protein>
    <submittedName>
        <fullName evidence="2">Uncharacterized protein</fullName>
    </submittedName>
</protein>
<evidence type="ECO:0000313" key="3">
    <source>
        <dbReference type="Proteomes" id="UP001500962"/>
    </source>
</evidence>
<dbReference type="EMBL" id="BAAADN010000015">
    <property type="protein sequence ID" value="GAA0454499.1"/>
    <property type="molecule type" value="Genomic_DNA"/>
</dbReference>
<name>A0AAV3SCS6_HALDO</name>
<proteinExistence type="predicted"/>
<feature type="region of interest" description="Disordered" evidence="1">
    <location>
        <begin position="52"/>
        <end position="78"/>
    </location>
</feature>
<gene>
    <name evidence="2" type="ORF">GCM10008985_07830</name>
</gene>
<comment type="caution">
    <text evidence="2">The sequence shown here is derived from an EMBL/GenBank/DDBJ whole genome shotgun (WGS) entry which is preliminary data.</text>
</comment>
<evidence type="ECO:0000313" key="2">
    <source>
        <dbReference type="EMBL" id="GAA0454499.1"/>
    </source>
</evidence>
<evidence type="ECO:0000256" key="1">
    <source>
        <dbReference type="SAM" id="MobiDB-lite"/>
    </source>
</evidence>